<name>A0ABN2SH96_9ACTN</name>
<reference evidence="2 3" key="1">
    <citation type="journal article" date="2019" name="Int. J. Syst. Evol. Microbiol.">
        <title>The Global Catalogue of Microorganisms (GCM) 10K type strain sequencing project: providing services to taxonomists for standard genome sequencing and annotation.</title>
        <authorList>
            <consortium name="The Broad Institute Genomics Platform"/>
            <consortium name="The Broad Institute Genome Sequencing Center for Infectious Disease"/>
            <person name="Wu L."/>
            <person name="Ma J."/>
        </authorList>
    </citation>
    <scope>NUCLEOTIDE SEQUENCE [LARGE SCALE GENOMIC DNA]</scope>
    <source>
        <strain evidence="2 3">JCM 16013</strain>
    </source>
</reference>
<dbReference type="Gene3D" id="3.40.50.360">
    <property type="match status" value="1"/>
</dbReference>
<keyword evidence="3" id="KW-1185">Reference proteome</keyword>
<dbReference type="PROSITE" id="PS50902">
    <property type="entry name" value="FLAVODOXIN_LIKE"/>
    <property type="match status" value="1"/>
</dbReference>
<gene>
    <name evidence="2" type="ORF">GCM10009838_56700</name>
</gene>
<evidence type="ECO:0000259" key="1">
    <source>
        <dbReference type="PROSITE" id="PS50902"/>
    </source>
</evidence>
<dbReference type="Pfam" id="PF00258">
    <property type="entry name" value="Flavodoxin_1"/>
    <property type="match status" value="1"/>
</dbReference>
<evidence type="ECO:0000313" key="3">
    <source>
        <dbReference type="Proteomes" id="UP001499854"/>
    </source>
</evidence>
<evidence type="ECO:0000313" key="2">
    <source>
        <dbReference type="EMBL" id="GAA1986756.1"/>
    </source>
</evidence>
<proteinExistence type="predicted"/>
<dbReference type="Proteomes" id="UP001499854">
    <property type="component" value="Unassembled WGS sequence"/>
</dbReference>
<dbReference type="PROSITE" id="PS00201">
    <property type="entry name" value="FLAVODOXIN"/>
    <property type="match status" value="1"/>
</dbReference>
<dbReference type="InterPro" id="IPR008254">
    <property type="entry name" value="Flavodoxin/NO_synth"/>
</dbReference>
<organism evidence="2 3">
    <name type="scientific">Catenulispora subtropica</name>
    <dbReference type="NCBI Taxonomy" id="450798"/>
    <lineage>
        <taxon>Bacteria</taxon>
        <taxon>Bacillati</taxon>
        <taxon>Actinomycetota</taxon>
        <taxon>Actinomycetes</taxon>
        <taxon>Catenulisporales</taxon>
        <taxon>Catenulisporaceae</taxon>
        <taxon>Catenulispora</taxon>
    </lineage>
</organism>
<feature type="domain" description="Flavodoxin-like" evidence="1">
    <location>
        <begin position="3"/>
        <end position="169"/>
    </location>
</feature>
<accession>A0ABN2SH96</accession>
<dbReference type="InterPro" id="IPR001226">
    <property type="entry name" value="Flavodoxin_CS"/>
</dbReference>
<protein>
    <submittedName>
        <fullName evidence="2">Flavodoxin family protein</fullName>
    </submittedName>
</protein>
<dbReference type="SUPFAM" id="SSF52218">
    <property type="entry name" value="Flavoproteins"/>
    <property type="match status" value="1"/>
</dbReference>
<dbReference type="EMBL" id="BAAAQM010000038">
    <property type="protein sequence ID" value="GAA1986756.1"/>
    <property type="molecule type" value="Genomic_DNA"/>
</dbReference>
<comment type="caution">
    <text evidence="2">The sequence shown here is derived from an EMBL/GenBank/DDBJ whole genome shotgun (WGS) entry which is preliminary data.</text>
</comment>
<sequence length="170" mass="17997">MKALIVYESMYGNTRAVAEAVASGLSSAYETEVKPVAEATGADVGQADLLVVGGPTHVHGLSRPSTRKAAADAAASDEDLSLEPAAQGVGLREWFDHLDRGDGKRAAAFDTRLSAPPLFTGRGSLRIAKHLRKSAFEVADDPVSFLVDKKNHLLDGELERAQEWGKSLAG</sequence>
<dbReference type="InterPro" id="IPR029039">
    <property type="entry name" value="Flavoprotein-like_sf"/>
</dbReference>
<dbReference type="RefSeq" id="WP_344660184.1">
    <property type="nucleotide sequence ID" value="NZ_BAAAQM010000038.1"/>
</dbReference>